<dbReference type="Proteomes" id="UP000058012">
    <property type="component" value="Unassembled WGS sequence"/>
</dbReference>
<dbReference type="InterPro" id="IPR002994">
    <property type="entry name" value="Surf1/Shy1"/>
</dbReference>
<comment type="subcellular location">
    <subcellularLocation>
        <location evidence="1">Cell membrane</location>
        <topology evidence="1">Multi-pass membrane protein</topology>
    </subcellularLocation>
</comment>
<gene>
    <name evidence="2" type="ORF">AQZ52_06815</name>
</gene>
<protein>
    <recommendedName>
        <fullName evidence="1">SURF1-like protein</fullName>
    </recommendedName>
</protein>
<keyword evidence="1" id="KW-1003">Cell membrane</keyword>
<dbReference type="EMBL" id="LLZS01000003">
    <property type="protein sequence ID" value="KUR72908.1"/>
    <property type="molecule type" value="Genomic_DNA"/>
</dbReference>
<dbReference type="GO" id="GO:0005886">
    <property type="term" value="C:plasma membrane"/>
    <property type="evidence" value="ECO:0007669"/>
    <property type="project" value="UniProtKB-SubCell"/>
</dbReference>
<reference evidence="2 3" key="1">
    <citation type="submission" date="2015-10" db="EMBL/GenBank/DDBJ databases">
        <title>Draft genome sequence of Novosphingobium fuchskuhlense DSM 25065 isolated from a surface water sample of the southwest basin of Lake Grosse Fuchskuhle.</title>
        <authorList>
            <person name="Ruckert C."/>
            <person name="Winkler A."/>
            <person name="Glaeser J."/>
            <person name="Grossart H.-P."/>
            <person name="Kalinowski J."/>
            <person name="Glaeser S."/>
        </authorList>
    </citation>
    <scope>NUCLEOTIDE SEQUENCE [LARGE SCALE GENOMIC DNA]</scope>
    <source>
        <strain evidence="2 3">FNE08-7</strain>
    </source>
</reference>
<comment type="caution">
    <text evidence="1">Lacks conserved residue(s) required for the propagation of feature annotation.</text>
</comment>
<evidence type="ECO:0000256" key="1">
    <source>
        <dbReference type="RuleBase" id="RU363076"/>
    </source>
</evidence>
<dbReference type="AlphaFoldDB" id="A0A117UXZ2"/>
<feature type="transmembrane region" description="Helical" evidence="1">
    <location>
        <begin position="166"/>
        <end position="186"/>
    </location>
</feature>
<name>A0A117UXZ2_9SPHN</name>
<dbReference type="STRING" id="1117702.AQZ52_06815"/>
<keyword evidence="1" id="KW-0812">Transmembrane</keyword>
<comment type="caution">
    <text evidence="2">The sequence shown here is derived from an EMBL/GenBank/DDBJ whole genome shotgun (WGS) entry which is preliminary data.</text>
</comment>
<keyword evidence="1" id="KW-1133">Transmembrane helix</keyword>
<evidence type="ECO:0000313" key="2">
    <source>
        <dbReference type="EMBL" id="KUR72908.1"/>
    </source>
</evidence>
<keyword evidence="1" id="KW-0472">Membrane</keyword>
<comment type="similarity">
    <text evidence="1">Belongs to the SURF1 family.</text>
</comment>
<dbReference type="OrthoDB" id="6079986at2"/>
<organism evidence="2 3">
    <name type="scientific">Novosphingobium fuchskuhlense</name>
    <dbReference type="NCBI Taxonomy" id="1117702"/>
    <lineage>
        <taxon>Bacteria</taxon>
        <taxon>Pseudomonadati</taxon>
        <taxon>Pseudomonadota</taxon>
        <taxon>Alphaproteobacteria</taxon>
        <taxon>Sphingomonadales</taxon>
        <taxon>Sphingomonadaceae</taxon>
        <taxon>Novosphingobium</taxon>
    </lineage>
</organism>
<dbReference type="RefSeq" id="WP_067907635.1">
    <property type="nucleotide sequence ID" value="NZ_KQ954244.1"/>
</dbReference>
<accession>A0A117UXZ2</accession>
<keyword evidence="3" id="KW-1185">Reference proteome</keyword>
<evidence type="ECO:0000313" key="3">
    <source>
        <dbReference type="Proteomes" id="UP000058012"/>
    </source>
</evidence>
<sequence length="194" mass="21398">MKRVPIVPTLIVLLAVAYMIHLGSWQLDRLKQKEAMLARYQAAGSATDEVDWPLEARNEIDPPRPEDLMYRRARLDCRRVVDMTTVSGQNSRGEPGMAHVAICRLADAHPVRVVLGWSRNPASPVWSGGVVTGRIAPGPRLVADPPLAGLQPNAKPDPADIPNNHLAYAVQWFLFAGVALVIYALALRKRMRAD</sequence>
<dbReference type="Pfam" id="PF02104">
    <property type="entry name" value="SURF1"/>
    <property type="match status" value="1"/>
</dbReference>
<proteinExistence type="inferred from homology"/>
<dbReference type="CDD" id="cd06662">
    <property type="entry name" value="SURF1"/>
    <property type="match status" value="1"/>
</dbReference>